<accession>A0A372NSK9</accession>
<dbReference type="Proteomes" id="UP000264217">
    <property type="component" value="Unassembled WGS sequence"/>
</dbReference>
<reference evidence="2 3" key="1">
    <citation type="submission" date="2018-08" db="EMBL/GenBank/DDBJ databases">
        <title>Mucilaginibacter sp. MYSH2.</title>
        <authorList>
            <person name="Seo T."/>
        </authorList>
    </citation>
    <scope>NUCLEOTIDE SEQUENCE [LARGE SCALE GENOMIC DNA]</scope>
    <source>
        <strain evidence="2 3">MYSH2</strain>
    </source>
</reference>
<dbReference type="InterPro" id="IPR039449">
    <property type="entry name" value="TssO"/>
</dbReference>
<keyword evidence="1" id="KW-0812">Transmembrane</keyword>
<dbReference type="AlphaFoldDB" id="A0A372NSK9"/>
<evidence type="ECO:0000256" key="1">
    <source>
        <dbReference type="SAM" id="Phobius"/>
    </source>
</evidence>
<comment type="caution">
    <text evidence="2">The sequence shown here is derived from an EMBL/GenBank/DDBJ whole genome shotgun (WGS) entry which is preliminary data.</text>
</comment>
<evidence type="ECO:0000313" key="3">
    <source>
        <dbReference type="Proteomes" id="UP000264217"/>
    </source>
</evidence>
<keyword evidence="1" id="KW-1133">Transmembrane helix</keyword>
<feature type="transmembrane region" description="Helical" evidence="1">
    <location>
        <begin position="12"/>
        <end position="32"/>
    </location>
</feature>
<dbReference type="EMBL" id="QWDC01000002">
    <property type="protein sequence ID" value="RFZ92270.1"/>
    <property type="molecule type" value="Genomic_DNA"/>
</dbReference>
<gene>
    <name evidence="2" type="ORF">D0C36_12585</name>
</gene>
<name>A0A372NSK9_9SPHI</name>
<sequence length="161" mass="18913">MKFSLKEKREKFLFFLCLFAFTAAVLCTAIFYNYGDSSEISKADFAKRLQEEDRFESVCADAEPTIDTSYARIVKFNPNVQALFLENDIKNSIAAIRSFYNARSYDNRYKFFVYASKIQENLFYDKSELRGNYNDINRLNKLSEDCKLSSRQLQQSMSNHR</sequence>
<dbReference type="Pfam" id="PF17561">
    <property type="entry name" value="TssO"/>
    <property type="match status" value="1"/>
</dbReference>
<proteinExistence type="predicted"/>
<keyword evidence="1" id="KW-0472">Membrane</keyword>
<protein>
    <recommendedName>
        <fullName evidence="4">Type VI secretion system transmembrane protein TssO</fullName>
    </recommendedName>
</protein>
<evidence type="ECO:0000313" key="2">
    <source>
        <dbReference type="EMBL" id="RFZ92270.1"/>
    </source>
</evidence>
<evidence type="ECO:0008006" key="4">
    <source>
        <dbReference type="Google" id="ProtNLM"/>
    </source>
</evidence>
<organism evidence="2 3">
    <name type="scientific">Mucilaginibacter conchicola</name>
    <dbReference type="NCBI Taxonomy" id="2303333"/>
    <lineage>
        <taxon>Bacteria</taxon>
        <taxon>Pseudomonadati</taxon>
        <taxon>Bacteroidota</taxon>
        <taxon>Sphingobacteriia</taxon>
        <taxon>Sphingobacteriales</taxon>
        <taxon>Sphingobacteriaceae</taxon>
        <taxon>Mucilaginibacter</taxon>
    </lineage>
</organism>
<keyword evidence="3" id="KW-1185">Reference proteome</keyword>